<dbReference type="InterPro" id="IPR036005">
    <property type="entry name" value="Creatinase/aminopeptidase-like"/>
</dbReference>
<dbReference type="EMBL" id="CP061169">
    <property type="protein sequence ID" value="QPZ39457.1"/>
    <property type="molecule type" value="Genomic_DNA"/>
</dbReference>
<name>A0ABX6YKZ8_9MICO</name>
<evidence type="ECO:0000259" key="1">
    <source>
        <dbReference type="Pfam" id="PF01321"/>
    </source>
</evidence>
<reference evidence="2 3" key="1">
    <citation type="submission" date="2020-12" db="EMBL/GenBank/DDBJ databases">
        <title>Microbacterium sp. HY060.</title>
        <authorList>
            <person name="Zhou J."/>
        </authorList>
    </citation>
    <scope>NUCLEOTIDE SEQUENCE [LARGE SCALE GENOMIC DNA]</scope>
    <source>
        <strain evidence="2 3">HY60</strain>
    </source>
</reference>
<dbReference type="Proteomes" id="UP000662814">
    <property type="component" value="Chromosome"/>
</dbReference>
<protein>
    <submittedName>
        <fullName evidence="2">Aminopeptidase P family N-terminal domain-containing protein</fullName>
    </submittedName>
</protein>
<keyword evidence="3" id="KW-1185">Reference proteome</keyword>
<dbReference type="Gene3D" id="3.40.350.10">
    <property type="entry name" value="Creatinase/prolidase N-terminal domain"/>
    <property type="match status" value="1"/>
</dbReference>
<dbReference type="Gene3D" id="3.90.230.10">
    <property type="entry name" value="Creatinase/methionine aminopeptidase superfamily"/>
    <property type="match status" value="1"/>
</dbReference>
<dbReference type="InterPro" id="IPR000587">
    <property type="entry name" value="Creatinase_N"/>
</dbReference>
<keyword evidence="2" id="KW-0031">Aminopeptidase</keyword>
<dbReference type="SUPFAM" id="SSF53092">
    <property type="entry name" value="Creatinase/prolidase N-terminal domain"/>
    <property type="match status" value="1"/>
</dbReference>
<gene>
    <name evidence="2" type="ORF">HCR76_05195</name>
</gene>
<evidence type="ECO:0000313" key="2">
    <source>
        <dbReference type="EMBL" id="QPZ39457.1"/>
    </source>
</evidence>
<accession>A0ABX6YKZ8</accession>
<keyword evidence="2" id="KW-0645">Protease</keyword>
<sequence>MTDLSVADLGVELTVVDRPNISLPRDLPEIPVEVYESRVGAAMRQAKERGIDALVIYGDREHFANTSYLTGFDPRYEESILILVPGRRPRLLVGNESVNYANSTLYPTEVIRYSKLSLVGQPDPDDLALSDLLAGAGLDSVSIKTVGMVGWKYFEGSGADDYIDSPHYLTQEVGALVDRVVNASGLFVDPDHGLRFDNEVEQIAYFEFAASHGSQAMIRMLEGIRPGLTELEASGLMAPILMPFNYHPTMLSGYSRASLGVASPSSRELVLGDPVSAGIGYWGSNTARSGFLAAAEQDLPADARDYVEKLVAPYFATAAAWYETVRIGLTAGELYEVTASRIGDPWFGVFLNPGHFIHLDEWPASPVKKGSQTVLRSGNAIQLDIIPATGTQYHTAQIEDGVVLADEDLRARIREAHPQMWDRVQARRAMLANVFGIHIHDDVLPLSNTAGYLPPYWMRPDLAMRKVRA</sequence>
<organism evidence="2 3">
    <name type="scientific">Paramicrobacterium chengjingii</name>
    <dbReference type="NCBI Taxonomy" id="2769067"/>
    <lineage>
        <taxon>Bacteria</taxon>
        <taxon>Bacillati</taxon>
        <taxon>Actinomycetota</taxon>
        <taxon>Actinomycetes</taxon>
        <taxon>Micrococcales</taxon>
        <taxon>Microbacteriaceae</taxon>
        <taxon>Paramicrobacterium</taxon>
    </lineage>
</organism>
<feature type="domain" description="Creatinase N-terminal" evidence="1">
    <location>
        <begin position="39"/>
        <end position="148"/>
    </location>
</feature>
<dbReference type="GO" id="GO:0004177">
    <property type="term" value="F:aminopeptidase activity"/>
    <property type="evidence" value="ECO:0007669"/>
    <property type="project" value="UniProtKB-KW"/>
</dbReference>
<dbReference type="Pfam" id="PF01321">
    <property type="entry name" value="Creatinase_N"/>
    <property type="match status" value="1"/>
</dbReference>
<dbReference type="SUPFAM" id="SSF55920">
    <property type="entry name" value="Creatinase/aminopeptidase"/>
    <property type="match status" value="1"/>
</dbReference>
<evidence type="ECO:0000313" key="3">
    <source>
        <dbReference type="Proteomes" id="UP000662814"/>
    </source>
</evidence>
<proteinExistence type="predicted"/>
<dbReference type="InterPro" id="IPR029149">
    <property type="entry name" value="Creatin/AminoP/Spt16_N"/>
</dbReference>
<keyword evidence="2" id="KW-0378">Hydrolase</keyword>
<dbReference type="RefSeq" id="WP_166988864.1">
    <property type="nucleotide sequence ID" value="NZ_CP061169.1"/>
</dbReference>